<reference evidence="1 2" key="1">
    <citation type="submission" date="2018-11" db="EMBL/GenBank/DDBJ databases">
        <authorList>
            <consortium name="Pathogen Informatics"/>
        </authorList>
    </citation>
    <scope>NUCLEOTIDE SEQUENCE [LARGE SCALE GENOMIC DNA]</scope>
    <source>
        <strain evidence="1 2">Zambia</strain>
    </source>
</reference>
<protein>
    <submittedName>
        <fullName evidence="1">Uncharacterized protein</fullName>
    </submittedName>
</protein>
<dbReference type="AlphaFoldDB" id="A0A183MWN3"/>
<evidence type="ECO:0000313" key="2">
    <source>
        <dbReference type="Proteomes" id="UP000277204"/>
    </source>
</evidence>
<proteinExistence type="predicted"/>
<sequence length="145" mass="16693">MKTLTSEGKHRIQWTAQNQLEDLDFAHDMTLTSHTHQQIHMKTTGVAAASESVSLNIHIRENDIPKYNTENTNSIAFHGENLEDVESTWEASSMNRDADVKTRIGKAKATFLQLKNISNSKQLSVNHYQCHNLQYERQDSQFYCR</sequence>
<dbReference type="EMBL" id="UZAI01018318">
    <property type="protein sequence ID" value="VDP35755.1"/>
    <property type="molecule type" value="Genomic_DNA"/>
</dbReference>
<accession>A0A183MWN3</accession>
<organism evidence="1 2">
    <name type="scientific">Schistosoma margrebowiei</name>
    <dbReference type="NCBI Taxonomy" id="48269"/>
    <lineage>
        <taxon>Eukaryota</taxon>
        <taxon>Metazoa</taxon>
        <taxon>Spiralia</taxon>
        <taxon>Lophotrochozoa</taxon>
        <taxon>Platyhelminthes</taxon>
        <taxon>Trematoda</taxon>
        <taxon>Digenea</taxon>
        <taxon>Strigeidida</taxon>
        <taxon>Schistosomatoidea</taxon>
        <taxon>Schistosomatidae</taxon>
        <taxon>Schistosoma</taxon>
    </lineage>
</organism>
<name>A0A183MWN3_9TREM</name>
<gene>
    <name evidence="1" type="ORF">SMRZ_LOCUS20458</name>
</gene>
<evidence type="ECO:0000313" key="1">
    <source>
        <dbReference type="EMBL" id="VDP35755.1"/>
    </source>
</evidence>
<dbReference type="Proteomes" id="UP000277204">
    <property type="component" value="Unassembled WGS sequence"/>
</dbReference>
<keyword evidence="2" id="KW-1185">Reference proteome</keyword>